<name>A0A5C0VDJ6_9SPHI</name>
<organism evidence="16 17">
    <name type="scientific">Pedobacter aquae</name>
    <dbReference type="NCBI Taxonomy" id="2605747"/>
    <lineage>
        <taxon>Bacteria</taxon>
        <taxon>Pseudomonadati</taxon>
        <taxon>Bacteroidota</taxon>
        <taxon>Sphingobacteriia</taxon>
        <taxon>Sphingobacteriales</taxon>
        <taxon>Sphingobacteriaceae</taxon>
        <taxon>Pedobacter</taxon>
    </lineage>
</organism>
<gene>
    <name evidence="6 16" type="primary">rpoB</name>
    <name evidence="16" type="ORF">FYC62_01490</name>
</gene>
<keyword evidence="9" id="KW-0175">Coiled coil</keyword>
<dbReference type="GO" id="GO:0003899">
    <property type="term" value="F:DNA-directed RNA polymerase activity"/>
    <property type="evidence" value="ECO:0007669"/>
    <property type="project" value="UniProtKB-UniRule"/>
</dbReference>
<dbReference type="Gene3D" id="2.30.150.10">
    <property type="entry name" value="DNA-directed RNA polymerase, beta subunit, external 1 domain"/>
    <property type="match status" value="1"/>
</dbReference>
<comment type="catalytic activity">
    <reaction evidence="5 6 8">
        <text>RNA(n) + a ribonucleoside 5'-triphosphate = RNA(n+1) + diphosphate</text>
        <dbReference type="Rhea" id="RHEA:21248"/>
        <dbReference type="Rhea" id="RHEA-COMP:14527"/>
        <dbReference type="Rhea" id="RHEA-COMP:17342"/>
        <dbReference type="ChEBI" id="CHEBI:33019"/>
        <dbReference type="ChEBI" id="CHEBI:61557"/>
        <dbReference type="ChEBI" id="CHEBI:140395"/>
        <dbReference type="EC" id="2.7.7.6"/>
    </reaction>
</comment>
<dbReference type="Pfam" id="PF04565">
    <property type="entry name" value="RNA_pol_Rpb2_3"/>
    <property type="match status" value="1"/>
</dbReference>
<dbReference type="Proteomes" id="UP000323653">
    <property type="component" value="Chromosome"/>
</dbReference>
<dbReference type="InterPro" id="IPR007644">
    <property type="entry name" value="RNA_pol_bsu_protrusion"/>
</dbReference>
<dbReference type="PROSITE" id="PS01166">
    <property type="entry name" value="RNA_POL_BETA"/>
    <property type="match status" value="1"/>
</dbReference>
<keyword evidence="2 6" id="KW-0808">Transferase</keyword>
<evidence type="ECO:0000259" key="15">
    <source>
        <dbReference type="Pfam" id="PF10385"/>
    </source>
</evidence>
<keyword evidence="3 6" id="KW-0548">Nucleotidyltransferase</keyword>
<protein>
    <recommendedName>
        <fullName evidence="6 8">DNA-directed RNA polymerase subunit beta</fullName>
        <shortName evidence="6">RNAP subunit beta</shortName>
        <ecNumber evidence="6 8">2.7.7.6</ecNumber>
    </recommendedName>
    <alternativeName>
        <fullName evidence="6">RNA polymerase subunit beta</fullName>
    </alternativeName>
    <alternativeName>
        <fullName evidence="6">Transcriptase subunit beta</fullName>
    </alternativeName>
</protein>
<evidence type="ECO:0000259" key="10">
    <source>
        <dbReference type="Pfam" id="PF00562"/>
    </source>
</evidence>
<evidence type="ECO:0000256" key="6">
    <source>
        <dbReference type="HAMAP-Rule" id="MF_01321"/>
    </source>
</evidence>
<proteinExistence type="inferred from homology"/>
<evidence type="ECO:0000256" key="4">
    <source>
        <dbReference type="ARBA" id="ARBA00023163"/>
    </source>
</evidence>
<dbReference type="GO" id="GO:0006351">
    <property type="term" value="P:DNA-templated transcription"/>
    <property type="evidence" value="ECO:0007669"/>
    <property type="project" value="UniProtKB-UniRule"/>
</dbReference>
<feature type="domain" description="RNA polymerase Rpb2" evidence="12">
    <location>
        <begin position="148"/>
        <end position="218"/>
    </location>
</feature>
<dbReference type="InterPro" id="IPR007642">
    <property type="entry name" value="RNA_pol_Rpb2_2"/>
</dbReference>
<dbReference type="AlphaFoldDB" id="A0A5C0VDJ6"/>
<feature type="domain" description="RNA polymerase beta subunit protrusion" evidence="13">
    <location>
        <begin position="25"/>
        <end position="459"/>
    </location>
</feature>
<dbReference type="Pfam" id="PF04561">
    <property type="entry name" value="RNA_pol_Rpb2_2"/>
    <property type="match status" value="2"/>
</dbReference>
<dbReference type="InterPro" id="IPR007120">
    <property type="entry name" value="DNA-dir_RNAP_su2_dom"/>
</dbReference>
<comment type="subunit">
    <text evidence="6 8">The RNAP catalytic core consists of 2 alpha, 1 beta, 1 beta' and 1 omega subunit. When a sigma factor is associated with the core the holoenzyme is formed, which can initiate transcription.</text>
</comment>
<dbReference type="KEGG" id="pej:FYC62_01490"/>
<dbReference type="InterPro" id="IPR010243">
    <property type="entry name" value="RNA_pol_bsu_bac"/>
</dbReference>
<dbReference type="PANTHER" id="PTHR20856">
    <property type="entry name" value="DNA-DIRECTED RNA POLYMERASE I SUBUNIT 2"/>
    <property type="match status" value="1"/>
</dbReference>
<evidence type="ECO:0000256" key="3">
    <source>
        <dbReference type="ARBA" id="ARBA00022695"/>
    </source>
</evidence>
<dbReference type="Gene3D" id="2.40.50.150">
    <property type="match status" value="1"/>
</dbReference>
<feature type="domain" description="DNA-directed RNA polymerase beta subunit external 1" evidence="15">
    <location>
        <begin position="551"/>
        <end position="618"/>
    </location>
</feature>
<keyword evidence="1 6" id="KW-0240">DNA-directed RNA polymerase</keyword>
<dbReference type="Pfam" id="PF04563">
    <property type="entry name" value="RNA_pol_Rpb2_1"/>
    <property type="match status" value="1"/>
</dbReference>
<evidence type="ECO:0000259" key="12">
    <source>
        <dbReference type="Pfam" id="PF04561"/>
    </source>
</evidence>
<dbReference type="InterPro" id="IPR007645">
    <property type="entry name" value="RNA_pol_Rpb2_3"/>
</dbReference>
<evidence type="ECO:0000256" key="2">
    <source>
        <dbReference type="ARBA" id="ARBA00022679"/>
    </source>
</evidence>
<sequence>MANKSNQRINFAQSKHVIDYPDFLDVQIQSFKEFFQLETTSDNRHTEGLFKVFAENFPISDSRNIFVLEFLDYFIDPPRYDIQECIERGLTYSVPLKAKLRLSCNDEEHEDFETIVQDVYLGTIPYMTPKGTFVINGAERVIVSQLHRSPGVFFGVSRHTNGSKLYSARVIPFKGSWIEFATDVNNVMYAYIDRKKKFPVTTLLRAIGYDSDKDILELFDLADEVKVSKSGLKKYVGRKLAARVLKKWVEDFVDEDTGEVVSIDRNEIILERETILEDDHIDMIVDAGVKTLILSKEDSNSGDYTIIYNTLQKDTSNSAKEAVEHIYRQLRNAEPPDEETARGIIDRLFFSDKRYDLGDVGRYRINRKLKLDTPVETKVLTKMDIIAIVKYLIKLINSKEDVDDIDHLSNRRVRTVGEQLYAQFGVGLSRMARTIRERMNIRDNEVFTPTDLINARTLSSVINSFFGTNQLSQFMDQTNPLAEITHKRRLSALGPGGLSRERAGFEVRDVHYTHYGRLCTIETPEGPNIGLISSLCVHAKINNLGFIETPYRKVVNGKVDVGQPVIYLSAEDEDGMTIAQANAQYDEKGNYADDKVKARYEGDFPVIEPEKLDYMDVSPNQITSIAASLIPFLEHDDANRALMGSNMQRQAVPLLRPEAPVVGTGLEGRVARDSRTLINAEGNGVVEYVDANKITIKYDRTEDDTLVSFDGESKSYNLIKFKKTNQSTCINLKPIVKKGQRVEKGQVLCEGYATQDGELALGRNLKVAFMPWQGYNFEDAIVISERVVSQDIFTSLHIEEFELEVRDTKRGEEELTPDIPNVSEEATKDLDENGIIRVGAEVKEGDILIGKITPKGESDPSPEEKLLRAIFGDKAGDVKDASLKTPPSINGVVIDTKLFSRAKKTSKAEEKAQLDKLEARHEKAVRELREALVEKLFTIVNGKTSQGVYNVYKELLIAKGVKFTQKLLMELDYNHINPTKWTTDEDKNELIKALLHNFNIKVNEELGAYRRDKFAISVGDELPSGIVQMAKVYVAKKRKLKVGDKMAGRHGNKGIVARIVRDEDMPFLSDGTPVDIVLNPLGVPSRMNLGQIYETVLGWAGKELGLKFATPIFDGASHDEVEHYVKEAGVPESGRTYLYNGLTGERFDQPTTVGIIYMLKLGHMVDDKMHARSIGPYSLITQQPLGGKAQFGGQRFGEMEVWALEAFGAANILQEILTVKSDDVVGRAKTYEAIVKGENLPTPGVPESFNVLVHELRGLGLDITLD</sequence>
<evidence type="ECO:0000259" key="14">
    <source>
        <dbReference type="Pfam" id="PF04565"/>
    </source>
</evidence>
<comment type="similarity">
    <text evidence="6 7">Belongs to the RNA polymerase beta chain family.</text>
</comment>
<evidence type="ECO:0000256" key="1">
    <source>
        <dbReference type="ARBA" id="ARBA00022478"/>
    </source>
</evidence>
<accession>A0A5C0VDJ6</accession>
<dbReference type="GO" id="GO:0032549">
    <property type="term" value="F:ribonucleoside binding"/>
    <property type="evidence" value="ECO:0007669"/>
    <property type="project" value="InterPro"/>
</dbReference>
<dbReference type="InterPro" id="IPR019462">
    <property type="entry name" value="DNA-dir_RNA_pol_bsu_external_1"/>
</dbReference>
<feature type="domain" description="RNA polymerase Rpb2" evidence="12">
    <location>
        <begin position="308"/>
        <end position="414"/>
    </location>
</feature>
<comment type="function">
    <text evidence="6 8">DNA-dependent RNA polymerase catalyzes the transcription of DNA into RNA using the four ribonucleoside triphosphates as substrates.</text>
</comment>
<dbReference type="Gene3D" id="2.40.270.10">
    <property type="entry name" value="DNA-directed RNA polymerase, subunit 2, domain 6"/>
    <property type="match status" value="2"/>
</dbReference>
<dbReference type="NCBIfam" id="NF001616">
    <property type="entry name" value="PRK00405.1"/>
    <property type="match status" value="1"/>
</dbReference>
<keyword evidence="4 6" id="KW-0804">Transcription</keyword>
<dbReference type="Gene3D" id="3.90.1800.10">
    <property type="entry name" value="RNA polymerase alpha subunit dimerisation domain"/>
    <property type="match status" value="1"/>
</dbReference>
<dbReference type="NCBIfam" id="TIGR02013">
    <property type="entry name" value="rpoB"/>
    <property type="match status" value="1"/>
</dbReference>
<dbReference type="CDD" id="cd00653">
    <property type="entry name" value="RNA_pol_B_RPB2"/>
    <property type="match status" value="1"/>
</dbReference>
<dbReference type="GO" id="GO:0000428">
    <property type="term" value="C:DNA-directed RNA polymerase complex"/>
    <property type="evidence" value="ECO:0007669"/>
    <property type="project" value="UniProtKB-KW"/>
</dbReference>
<dbReference type="InterPro" id="IPR007121">
    <property type="entry name" value="RNA_pol_bsu_CS"/>
</dbReference>
<dbReference type="InterPro" id="IPR014724">
    <property type="entry name" value="RNA_pol_RPB2_OB-fold"/>
</dbReference>
<dbReference type="RefSeq" id="WP_039450263.1">
    <property type="nucleotide sequence ID" value="NZ_CP043329.1"/>
</dbReference>
<evidence type="ECO:0000256" key="7">
    <source>
        <dbReference type="RuleBase" id="RU000434"/>
    </source>
</evidence>
<evidence type="ECO:0000259" key="11">
    <source>
        <dbReference type="Pfam" id="PF04560"/>
    </source>
</evidence>
<keyword evidence="17" id="KW-1185">Reference proteome</keyword>
<evidence type="ECO:0000259" key="13">
    <source>
        <dbReference type="Pfam" id="PF04563"/>
    </source>
</evidence>
<dbReference type="Gene3D" id="3.90.1100.10">
    <property type="match status" value="2"/>
</dbReference>
<dbReference type="Pfam" id="PF00562">
    <property type="entry name" value="RNA_pol_Rpb2_6"/>
    <property type="match status" value="1"/>
</dbReference>
<feature type="domain" description="DNA-directed RNA polymerase subunit 2 hybrid-binding" evidence="10">
    <location>
        <begin position="680"/>
        <end position="1190"/>
    </location>
</feature>
<feature type="domain" description="RNA polymerase Rpb2" evidence="14">
    <location>
        <begin position="473"/>
        <end position="541"/>
    </location>
</feature>
<dbReference type="EC" id="2.7.7.6" evidence="6 8"/>
<evidence type="ECO:0000313" key="16">
    <source>
        <dbReference type="EMBL" id="QEK50486.1"/>
    </source>
</evidence>
<dbReference type="Pfam" id="PF04560">
    <property type="entry name" value="RNA_pol_Rpb2_7"/>
    <property type="match status" value="1"/>
</dbReference>
<evidence type="ECO:0000313" key="17">
    <source>
        <dbReference type="Proteomes" id="UP000323653"/>
    </source>
</evidence>
<dbReference type="InterPro" id="IPR007641">
    <property type="entry name" value="RNA_pol_Rpb2_7"/>
</dbReference>
<evidence type="ECO:0000256" key="9">
    <source>
        <dbReference type="SAM" id="Coils"/>
    </source>
</evidence>
<dbReference type="HAMAP" id="MF_01321">
    <property type="entry name" value="RNApol_bact_RpoB"/>
    <property type="match status" value="1"/>
</dbReference>
<dbReference type="Gene3D" id="2.40.50.100">
    <property type="match status" value="1"/>
</dbReference>
<evidence type="ECO:0000256" key="8">
    <source>
        <dbReference type="RuleBase" id="RU363031"/>
    </source>
</evidence>
<dbReference type="InterPro" id="IPR015712">
    <property type="entry name" value="DNA-dir_RNA_pol_su2"/>
</dbReference>
<dbReference type="SUPFAM" id="SSF64484">
    <property type="entry name" value="beta and beta-prime subunits of DNA dependent RNA-polymerase"/>
    <property type="match status" value="1"/>
</dbReference>
<dbReference type="Pfam" id="PF10385">
    <property type="entry name" value="RNA_pol_Rpb2_45"/>
    <property type="match status" value="1"/>
</dbReference>
<feature type="domain" description="RNA polymerase Rpb2" evidence="11">
    <location>
        <begin position="1192"/>
        <end position="1265"/>
    </location>
</feature>
<reference evidence="16 17" key="1">
    <citation type="submission" date="2019-08" db="EMBL/GenBank/DDBJ databases">
        <title>Pedobacter sp. nov., isolated from Han river, South Korea.</title>
        <authorList>
            <person name="Lee D.-H."/>
            <person name="Kim Y.-S."/>
            <person name="Hwang E.-M."/>
            <person name="Le Tran T.C."/>
            <person name="Cha C.-J."/>
        </authorList>
    </citation>
    <scope>NUCLEOTIDE SEQUENCE [LARGE SCALE GENOMIC DNA]</scope>
    <source>
        <strain evidence="16 17">CJ43</strain>
    </source>
</reference>
<dbReference type="EMBL" id="CP043329">
    <property type="protein sequence ID" value="QEK50486.1"/>
    <property type="molecule type" value="Genomic_DNA"/>
</dbReference>
<evidence type="ECO:0000256" key="5">
    <source>
        <dbReference type="ARBA" id="ARBA00048552"/>
    </source>
</evidence>
<dbReference type="GO" id="GO:0003677">
    <property type="term" value="F:DNA binding"/>
    <property type="evidence" value="ECO:0007669"/>
    <property type="project" value="UniProtKB-UniRule"/>
</dbReference>
<feature type="coiled-coil region" evidence="9">
    <location>
        <begin position="900"/>
        <end position="934"/>
    </location>
</feature>
<dbReference type="InterPro" id="IPR037033">
    <property type="entry name" value="DNA-dir_RNAP_su2_hyb_sf"/>
</dbReference>
<dbReference type="InterPro" id="IPR042107">
    <property type="entry name" value="DNA-dir_RNA_pol_bsu_ext_1_sf"/>
</dbReference>